<evidence type="ECO:0000313" key="5">
    <source>
        <dbReference type="Proteomes" id="UP000281553"/>
    </source>
</evidence>
<dbReference type="PROSITE" id="PS50240">
    <property type="entry name" value="TRYPSIN_DOM"/>
    <property type="match status" value="1"/>
</dbReference>
<dbReference type="InterPro" id="IPR001254">
    <property type="entry name" value="Trypsin_dom"/>
</dbReference>
<proteinExistence type="inferred from homology"/>
<feature type="domain" description="Peptidase S1" evidence="3">
    <location>
        <begin position="1"/>
        <end position="245"/>
    </location>
</feature>
<dbReference type="OrthoDB" id="10004439at2759"/>
<evidence type="ECO:0000313" key="4">
    <source>
        <dbReference type="EMBL" id="VDK85659.1"/>
    </source>
</evidence>
<dbReference type="Proteomes" id="UP000281553">
    <property type="component" value="Unassembled WGS sequence"/>
</dbReference>
<dbReference type="Pfam" id="PF00089">
    <property type="entry name" value="Trypsin"/>
    <property type="match status" value="1"/>
</dbReference>
<dbReference type="GO" id="GO:0006508">
    <property type="term" value="P:proteolysis"/>
    <property type="evidence" value="ECO:0007669"/>
    <property type="project" value="InterPro"/>
</dbReference>
<dbReference type="InterPro" id="IPR051487">
    <property type="entry name" value="Ser/Thr_Proteases_Immune/Dev"/>
</dbReference>
<dbReference type="InterPro" id="IPR009003">
    <property type="entry name" value="Peptidase_S1_PA"/>
</dbReference>
<dbReference type="SMART" id="SM00020">
    <property type="entry name" value="Tryp_SPc"/>
    <property type="match status" value="1"/>
</dbReference>
<dbReference type="Gene3D" id="2.40.10.10">
    <property type="entry name" value="Trypsin-like serine proteases"/>
    <property type="match status" value="1"/>
</dbReference>
<protein>
    <recommendedName>
        <fullName evidence="3">Peptidase S1 domain-containing protein</fullName>
    </recommendedName>
</protein>
<comment type="similarity">
    <text evidence="2">Belongs to the peptidase S1 family. CLIP subfamily.</text>
</comment>
<keyword evidence="5" id="KW-1185">Reference proteome</keyword>
<keyword evidence="1" id="KW-1015">Disulfide bond</keyword>
<dbReference type="GO" id="GO:0004252">
    <property type="term" value="F:serine-type endopeptidase activity"/>
    <property type="evidence" value="ECO:0007669"/>
    <property type="project" value="InterPro"/>
</dbReference>
<dbReference type="AlphaFoldDB" id="A0A3P6TQJ2"/>
<gene>
    <name evidence="4" type="ORF">DILT_LOCUS3739</name>
</gene>
<accession>A0A3P6TQJ2</accession>
<dbReference type="EMBL" id="UYRU01044174">
    <property type="protein sequence ID" value="VDK85659.1"/>
    <property type="molecule type" value="Genomic_DNA"/>
</dbReference>
<dbReference type="SUPFAM" id="SSF50494">
    <property type="entry name" value="Trypsin-like serine proteases"/>
    <property type="match status" value="1"/>
</dbReference>
<evidence type="ECO:0000256" key="2">
    <source>
        <dbReference type="ARBA" id="ARBA00024195"/>
    </source>
</evidence>
<reference evidence="4 5" key="1">
    <citation type="submission" date="2018-11" db="EMBL/GenBank/DDBJ databases">
        <authorList>
            <consortium name="Pathogen Informatics"/>
        </authorList>
    </citation>
    <scope>NUCLEOTIDE SEQUENCE [LARGE SCALE GENOMIC DNA]</scope>
</reference>
<dbReference type="InterPro" id="IPR043504">
    <property type="entry name" value="Peptidase_S1_PA_chymotrypsin"/>
</dbReference>
<evidence type="ECO:0000256" key="1">
    <source>
        <dbReference type="ARBA" id="ARBA00023157"/>
    </source>
</evidence>
<dbReference type="PANTHER" id="PTHR24256">
    <property type="entry name" value="TRYPTASE-RELATED"/>
    <property type="match status" value="1"/>
</dbReference>
<evidence type="ECO:0000259" key="3">
    <source>
        <dbReference type="PROSITE" id="PS50240"/>
    </source>
</evidence>
<name>A0A3P6TQJ2_DIBLA</name>
<organism evidence="4 5">
    <name type="scientific">Dibothriocephalus latus</name>
    <name type="common">Fish tapeworm</name>
    <name type="synonym">Diphyllobothrium latum</name>
    <dbReference type="NCBI Taxonomy" id="60516"/>
    <lineage>
        <taxon>Eukaryota</taxon>
        <taxon>Metazoa</taxon>
        <taxon>Spiralia</taxon>
        <taxon>Lophotrochozoa</taxon>
        <taxon>Platyhelminthes</taxon>
        <taxon>Cestoda</taxon>
        <taxon>Eucestoda</taxon>
        <taxon>Diphyllobothriidea</taxon>
        <taxon>Diphyllobothriidae</taxon>
        <taxon>Dibothriocephalus</taxon>
    </lineage>
</organism>
<sequence>MWETIELPDADGPVRKEEDRIPAKQLALSPAHCVIDALQCKPFQYGQFFSYHDVTGHSMAVVVADHKYRPLQRPAYNVEVKGVIMHPSFDNSVSTSGFDIALLQLNREVKRSRWTEYACLPEPGFSLPTGHFCNFAGWGRIPNPPHLPTPRLSETLMEVRIPISSTAACKFMRGFSDETEAFCTNNLYGALCAGDSGGGLHCVTQGGSKWFVYGVLSNSPENCTRGFDVFAFTATKLSWIEQVINSNP</sequence>